<protein>
    <submittedName>
        <fullName evidence="1">Unannotated protein</fullName>
    </submittedName>
</protein>
<organism evidence="1">
    <name type="scientific">freshwater metagenome</name>
    <dbReference type="NCBI Taxonomy" id="449393"/>
    <lineage>
        <taxon>unclassified sequences</taxon>
        <taxon>metagenomes</taxon>
        <taxon>ecological metagenomes</taxon>
    </lineage>
</organism>
<proteinExistence type="predicted"/>
<dbReference type="AlphaFoldDB" id="A0A6J7TM63"/>
<sequence>MGTIGTRTLTMRAIWGAYIPPQLTTISHSISPLSVTTLLTRPLVVLISNTRVCVKIWTPCFRAPAASAIASCDGST</sequence>
<dbReference type="EMBL" id="CAFBQI010000136">
    <property type="protein sequence ID" value="CAB5054210.1"/>
    <property type="molecule type" value="Genomic_DNA"/>
</dbReference>
<gene>
    <name evidence="1" type="ORF">UFOPK4303_01201</name>
</gene>
<accession>A0A6J7TM63</accession>
<name>A0A6J7TM63_9ZZZZ</name>
<evidence type="ECO:0000313" key="1">
    <source>
        <dbReference type="EMBL" id="CAB5054210.1"/>
    </source>
</evidence>
<reference evidence="1" key="1">
    <citation type="submission" date="2020-05" db="EMBL/GenBank/DDBJ databases">
        <authorList>
            <person name="Chiriac C."/>
            <person name="Salcher M."/>
            <person name="Ghai R."/>
            <person name="Kavagutti S V."/>
        </authorList>
    </citation>
    <scope>NUCLEOTIDE SEQUENCE</scope>
</reference>